<dbReference type="Pfam" id="PF00172">
    <property type="entry name" value="Zn_clus"/>
    <property type="match status" value="1"/>
</dbReference>
<dbReference type="PROSITE" id="PS50048">
    <property type="entry name" value="ZN2_CY6_FUNGAL_2"/>
    <property type="match status" value="1"/>
</dbReference>
<accession>A0A371DGS2</accession>
<dbReference type="Proteomes" id="UP000256964">
    <property type="component" value="Unassembled WGS sequence"/>
</dbReference>
<dbReference type="GO" id="GO:0008270">
    <property type="term" value="F:zinc ion binding"/>
    <property type="evidence" value="ECO:0007669"/>
    <property type="project" value="InterPro"/>
</dbReference>
<reference evidence="3 4" key="1">
    <citation type="journal article" date="2018" name="Biotechnol. Biofuels">
        <title>Integrative visual omics of the white-rot fungus Polyporus brumalis exposes the biotechnological potential of its oxidative enzymes for delignifying raw plant biomass.</title>
        <authorList>
            <person name="Miyauchi S."/>
            <person name="Rancon A."/>
            <person name="Drula E."/>
            <person name="Hage H."/>
            <person name="Chaduli D."/>
            <person name="Favel A."/>
            <person name="Grisel S."/>
            <person name="Henrissat B."/>
            <person name="Herpoel-Gimbert I."/>
            <person name="Ruiz-Duenas F.J."/>
            <person name="Chevret D."/>
            <person name="Hainaut M."/>
            <person name="Lin J."/>
            <person name="Wang M."/>
            <person name="Pangilinan J."/>
            <person name="Lipzen A."/>
            <person name="Lesage-Meessen L."/>
            <person name="Navarro D."/>
            <person name="Riley R."/>
            <person name="Grigoriev I.V."/>
            <person name="Zhou S."/>
            <person name="Raouche S."/>
            <person name="Rosso M.N."/>
        </authorList>
    </citation>
    <scope>NUCLEOTIDE SEQUENCE [LARGE SCALE GENOMIC DNA]</scope>
    <source>
        <strain evidence="3 4">BRFM 1820</strain>
    </source>
</reference>
<dbReference type="SUPFAM" id="SSF57701">
    <property type="entry name" value="Zn2/Cys6 DNA-binding domain"/>
    <property type="match status" value="1"/>
</dbReference>
<dbReference type="InterPro" id="IPR001138">
    <property type="entry name" value="Zn2Cys6_DnaBD"/>
</dbReference>
<dbReference type="EMBL" id="KZ857393">
    <property type="protein sequence ID" value="RDX51730.1"/>
    <property type="molecule type" value="Genomic_DNA"/>
</dbReference>
<keyword evidence="4" id="KW-1185">Reference proteome</keyword>
<organism evidence="3 4">
    <name type="scientific">Lentinus brumalis</name>
    <dbReference type="NCBI Taxonomy" id="2498619"/>
    <lineage>
        <taxon>Eukaryota</taxon>
        <taxon>Fungi</taxon>
        <taxon>Dikarya</taxon>
        <taxon>Basidiomycota</taxon>
        <taxon>Agaricomycotina</taxon>
        <taxon>Agaricomycetes</taxon>
        <taxon>Polyporales</taxon>
        <taxon>Polyporaceae</taxon>
        <taxon>Lentinus</taxon>
    </lineage>
</organism>
<gene>
    <name evidence="3" type="ORF">OH76DRAFT_266543</name>
</gene>
<dbReference type="PROSITE" id="PS00463">
    <property type="entry name" value="ZN2_CY6_FUNGAL_1"/>
    <property type="match status" value="1"/>
</dbReference>
<sequence length="249" mass="26367">MSHTAHSINVDPGLIPPSLVSGTKQEVVPSQLVSRDVAGGTQYVTMLHSDYVDLKWRAQAWDSFVSNCPSDVPDRLPPVQEGATSSVRRSRRVAPHLRGAAPRTKIACSECHAARRACDVVRPCYQCQKKGLVCTPRSPTKSRSASTVAVAPSGGCGVVGEPAEVQSKLDAQNDVEYLAYDVLRTGPVAAVADNGEQGPCHGTASAIVGGFDPQYWQYQPFDMHGGMIGASSAASAPLAWSGMQYAVDT</sequence>
<evidence type="ECO:0000313" key="4">
    <source>
        <dbReference type="Proteomes" id="UP000256964"/>
    </source>
</evidence>
<evidence type="ECO:0000313" key="3">
    <source>
        <dbReference type="EMBL" id="RDX51730.1"/>
    </source>
</evidence>
<dbReference type="Gene3D" id="4.10.240.10">
    <property type="entry name" value="Zn(2)-C6 fungal-type DNA-binding domain"/>
    <property type="match status" value="1"/>
</dbReference>
<name>A0A371DGS2_9APHY</name>
<protein>
    <recommendedName>
        <fullName evidence="2">Zn(2)-C6 fungal-type domain-containing protein</fullName>
    </recommendedName>
</protein>
<dbReference type="AlphaFoldDB" id="A0A371DGS2"/>
<evidence type="ECO:0000259" key="2">
    <source>
        <dbReference type="PROSITE" id="PS50048"/>
    </source>
</evidence>
<dbReference type="CDD" id="cd00067">
    <property type="entry name" value="GAL4"/>
    <property type="match status" value="1"/>
</dbReference>
<proteinExistence type="predicted"/>
<feature type="region of interest" description="Disordered" evidence="1">
    <location>
        <begin position="75"/>
        <end position="96"/>
    </location>
</feature>
<feature type="domain" description="Zn(2)-C6 fungal-type" evidence="2">
    <location>
        <begin position="107"/>
        <end position="135"/>
    </location>
</feature>
<dbReference type="SMART" id="SM00066">
    <property type="entry name" value="GAL4"/>
    <property type="match status" value="1"/>
</dbReference>
<evidence type="ECO:0000256" key="1">
    <source>
        <dbReference type="SAM" id="MobiDB-lite"/>
    </source>
</evidence>
<dbReference type="InterPro" id="IPR036864">
    <property type="entry name" value="Zn2-C6_fun-type_DNA-bd_sf"/>
</dbReference>
<dbReference type="GO" id="GO:0000981">
    <property type="term" value="F:DNA-binding transcription factor activity, RNA polymerase II-specific"/>
    <property type="evidence" value="ECO:0007669"/>
    <property type="project" value="InterPro"/>
</dbReference>